<keyword evidence="3" id="KW-0804">Transcription</keyword>
<dbReference type="InterPro" id="IPR001845">
    <property type="entry name" value="HTH_ArsR_DNA-bd_dom"/>
</dbReference>
<gene>
    <name evidence="4" type="ORF">SAMN05421630_101881</name>
</gene>
<evidence type="ECO:0000256" key="2">
    <source>
        <dbReference type="ARBA" id="ARBA00023125"/>
    </source>
</evidence>
<dbReference type="NCBIfam" id="NF033788">
    <property type="entry name" value="HTH_metalloreg"/>
    <property type="match status" value="1"/>
</dbReference>
<dbReference type="OrthoDB" id="9784339at2"/>
<name>A0A222VP36_9PSEU</name>
<evidence type="ECO:0000313" key="4">
    <source>
        <dbReference type="EMBL" id="SDC22541.1"/>
    </source>
</evidence>
<evidence type="ECO:0000256" key="1">
    <source>
        <dbReference type="ARBA" id="ARBA00023015"/>
    </source>
</evidence>
<dbReference type="Proteomes" id="UP000199494">
    <property type="component" value="Unassembled WGS sequence"/>
</dbReference>
<dbReference type="STRING" id="530584.SAMN05421630_101881"/>
<protein>
    <submittedName>
        <fullName evidence="4">DNA-binding transcriptional regulator, ArsR family</fullName>
    </submittedName>
</protein>
<dbReference type="PROSITE" id="PS00846">
    <property type="entry name" value="HTH_ARSR_1"/>
    <property type="match status" value="1"/>
</dbReference>
<evidence type="ECO:0000256" key="3">
    <source>
        <dbReference type="ARBA" id="ARBA00023163"/>
    </source>
</evidence>
<keyword evidence="2 4" id="KW-0238">DNA-binding</keyword>
<keyword evidence="1" id="KW-0805">Transcription regulation</keyword>
<proteinExistence type="predicted"/>
<dbReference type="InterPro" id="IPR011991">
    <property type="entry name" value="ArsR-like_HTH"/>
</dbReference>
<dbReference type="PRINTS" id="PR00778">
    <property type="entry name" value="HTHARSR"/>
</dbReference>
<dbReference type="PROSITE" id="PS50987">
    <property type="entry name" value="HTH_ARSR_2"/>
    <property type="match status" value="1"/>
</dbReference>
<sequence length="123" mass="13647">MSDDRCELLCIDFDHAEGLRTALPEPEELRTRADRLRALADPTRLRIAHALGIGDELCVCDLAWIVGSSQGLVSHHLRQLRSAGLVTSRREGKLVMYRLAPRAHRLLEVAGAPDMDAVEADPR</sequence>
<reference evidence="4 5" key="1">
    <citation type="submission" date="2016-10" db="EMBL/GenBank/DDBJ databases">
        <authorList>
            <person name="de Groot N.N."/>
        </authorList>
    </citation>
    <scope>NUCLEOTIDE SEQUENCE [LARGE SCALE GENOMIC DNA]</scope>
    <source>
        <strain evidence="4 5">CGMCC 4.5506</strain>
    </source>
</reference>
<dbReference type="AlphaFoldDB" id="A0A222VP36"/>
<evidence type="ECO:0000313" key="5">
    <source>
        <dbReference type="Proteomes" id="UP000199494"/>
    </source>
</evidence>
<dbReference type="InterPro" id="IPR036390">
    <property type="entry name" value="WH_DNA-bd_sf"/>
</dbReference>
<dbReference type="RefSeq" id="WP_091797313.1">
    <property type="nucleotide sequence ID" value="NZ_CP016353.1"/>
</dbReference>
<dbReference type="SMART" id="SM00418">
    <property type="entry name" value="HTH_ARSR"/>
    <property type="match status" value="1"/>
</dbReference>
<dbReference type="GO" id="GO:0003700">
    <property type="term" value="F:DNA-binding transcription factor activity"/>
    <property type="evidence" value="ECO:0007669"/>
    <property type="project" value="InterPro"/>
</dbReference>
<dbReference type="Pfam" id="PF01022">
    <property type="entry name" value="HTH_5"/>
    <property type="match status" value="1"/>
</dbReference>
<organism evidence="4 5">
    <name type="scientific">Prauserella marina</name>
    <dbReference type="NCBI Taxonomy" id="530584"/>
    <lineage>
        <taxon>Bacteria</taxon>
        <taxon>Bacillati</taxon>
        <taxon>Actinomycetota</taxon>
        <taxon>Actinomycetes</taxon>
        <taxon>Pseudonocardiales</taxon>
        <taxon>Pseudonocardiaceae</taxon>
        <taxon>Prauserella</taxon>
    </lineage>
</organism>
<accession>A0A222VP36</accession>
<dbReference type="Gene3D" id="1.10.10.10">
    <property type="entry name" value="Winged helix-like DNA-binding domain superfamily/Winged helix DNA-binding domain"/>
    <property type="match status" value="1"/>
</dbReference>
<dbReference type="CDD" id="cd00090">
    <property type="entry name" value="HTH_ARSR"/>
    <property type="match status" value="1"/>
</dbReference>
<dbReference type="InterPro" id="IPR051011">
    <property type="entry name" value="Metal_resp_trans_reg"/>
</dbReference>
<dbReference type="PANTHER" id="PTHR43132">
    <property type="entry name" value="ARSENICAL RESISTANCE OPERON REPRESSOR ARSR-RELATED"/>
    <property type="match status" value="1"/>
</dbReference>
<dbReference type="InterPro" id="IPR018334">
    <property type="entry name" value="ArsR_HTH"/>
</dbReference>
<dbReference type="GO" id="GO:0003677">
    <property type="term" value="F:DNA binding"/>
    <property type="evidence" value="ECO:0007669"/>
    <property type="project" value="UniProtKB-KW"/>
</dbReference>
<keyword evidence="5" id="KW-1185">Reference proteome</keyword>
<dbReference type="SUPFAM" id="SSF46785">
    <property type="entry name" value="Winged helix' DNA-binding domain"/>
    <property type="match status" value="1"/>
</dbReference>
<dbReference type="InterPro" id="IPR036388">
    <property type="entry name" value="WH-like_DNA-bd_sf"/>
</dbReference>
<dbReference type="KEGG" id="pmad:BAY61_12505"/>
<dbReference type="PANTHER" id="PTHR43132:SF6">
    <property type="entry name" value="HTH-TYPE TRANSCRIPTIONAL REPRESSOR CZRA"/>
    <property type="match status" value="1"/>
</dbReference>
<dbReference type="EMBL" id="FMZE01000001">
    <property type="protein sequence ID" value="SDC22541.1"/>
    <property type="molecule type" value="Genomic_DNA"/>
</dbReference>